<proteinExistence type="predicted"/>
<feature type="region of interest" description="Disordered" evidence="2">
    <location>
        <begin position="585"/>
        <end position="624"/>
    </location>
</feature>
<name>A0A6J7X9M7_9CAUD</name>
<protein>
    <submittedName>
        <fullName evidence="3">Uncharacterized protein</fullName>
    </submittedName>
</protein>
<evidence type="ECO:0000256" key="2">
    <source>
        <dbReference type="SAM" id="MobiDB-lite"/>
    </source>
</evidence>
<accession>A0A6J7X9M7</accession>
<keyword evidence="1" id="KW-0175">Coiled coil</keyword>
<feature type="compositionally biased region" description="Low complexity" evidence="2">
    <location>
        <begin position="603"/>
        <end position="614"/>
    </location>
</feature>
<feature type="coiled-coil region" evidence="1">
    <location>
        <begin position="447"/>
        <end position="475"/>
    </location>
</feature>
<dbReference type="EMBL" id="LR798330">
    <property type="protein sequence ID" value="CAB5224071.1"/>
    <property type="molecule type" value="Genomic_DNA"/>
</dbReference>
<evidence type="ECO:0000313" key="3">
    <source>
        <dbReference type="EMBL" id="CAB5224071.1"/>
    </source>
</evidence>
<organism evidence="3">
    <name type="scientific">uncultured Caudovirales phage</name>
    <dbReference type="NCBI Taxonomy" id="2100421"/>
    <lineage>
        <taxon>Viruses</taxon>
        <taxon>Duplodnaviria</taxon>
        <taxon>Heunggongvirae</taxon>
        <taxon>Uroviricota</taxon>
        <taxon>Caudoviricetes</taxon>
        <taxon>Peduoviridae</taxon>
        <taxon>Maltschvirus</taxon>
        <taxon>Maltschvirus maltsch</taxon>
    </lineage>
</organism>
<reference evidence="3" key="1">
    <citation type="submission" date="2020-05" db="EMBL/GenBank/DDBJ databases">
        <authorList>
            <person name="Chiriac C."/>
            <person name="Salcher M."/>
            <person name="Ghai R."/>
            <person name="Kavagutti S V."/>
        </authorList>
    </citation>
    <scope>NUCLEOTIDE SEQUENCE</scope>
</reference>
<feature type="region of interest" description="Disordered" evidence="2">
    <location>
        <begin position="347"/>
        <end position="374"/>
    </location>
</feature>
<gene>
    <name evidence="3" type="ORF">UFOVP386_22</name>
</gene>
<sequence>MGIQANIIVKADTSEAEVSIEKIGDASEESAEKVLSLKAEMRKLTQELQKVPEGTKEYEMLSQKIGKIKDKIDDVNESVKQFSGEPLERLNSSLSFTAGKLMDLDFGGAVTGINGMSSALKDIKLKDVANGIKDVGGAFLNLGKALLTNPLFLIAGTLALIAMNFDKIIKFFPSLDKGLSGLTEAEREMAKASKDRADASEKAYKNIDKQSNILKMQGKSEREILEMKIKALGVAIQDRKAQLTIQQEQAKMQVETAKRNREILDGIIQFLTAPLQVLLGTIDMIGKAVGKDFGLQSGMNDLIGDLMIDPEEQEKKLNEEIEKSKEALQTMENDYAGLQLSLRDMDKKSADEKNKQAEENAKKQKELDDKELKDKEEKAKKEFDLWKAVNDAKKQNQNEFLDALEKENEDYYRSTLSKKEQEILDVQDKYFQLIEQAKQYGYETEELEKHKAEAIAKIEENARKEKDAKDKEQADKDLASAQALQDAKFQLAHTTTQGLMDLGELLVQAGIMNAEKGFKVQKALSIAEATISTIQGVVNAMTAKSTIPEPFATAMRIANSISIGIAGALNIAKIKATKFNAGGGGGGGGGSLSSGGGGGGGSSSSASPSSAPSPMLDLSFLNNNKTKPQPLQAYVVSSHVESSLEAQNKINEQIRIK</sequence>
<feature type="compositionally biased region" description="Gly residues" evidence="2">
    <location>
        <begin position="585"/>
        <end position="602"/>
    </location>
</feature>
<evidence type="ECO:0000256" key="1">
    <source>
        <dbReference type="SAM" id="Coils"/>
    </source>
</evidence>